<organism evidence="1 2">
    <name type="scientific">Tenacibaculum lutimaris</name>
    <dbReference type="NCBI Taxonomy" id="285258"/>
    <lineage>
        <taxon>Bacteria</taxon>
        <taxon>Pseudomonadati</taxon>
        <taxon>Bacteroidota</taxon>
        <taxon>Flavobacteriia</taxon>
        <taxon>Flavobacteriales</taxon>
        <taxon>Flavobacteriaceae</taxon>
        <taxon>Tenacibaculum</taxon>
    </lineage>
</organism>
<evidence type="ECO:0000313" key="1">
    <source>
        <dbReference type="EMBL" id="RKF02909.1"/>
    </source>
</evidence>
<comment type="caution">
    <text evidence="1">The sequence shown here is derived from an EMBL/GenBank/DDBJ whole genome shotgun (WGS) entry which is preliminary data.</text>
</comment>
<reference evidence="1 2" key="1">
    <citation type="submission" date="2018-09" db="EMBL/GenBank/DDBJ databases">
        <title>Genomic Encyclopedia of Archaeal and Bacterial Type Strains, Phase II (KMG-II): from individual species to whole genera.</title>
        <authorList>
            <person name="Goeker M."/>
        </authorList>
    </citation>
    <scope>NUCLEOTIDE SEQUENCE [LARGE SCALE GENOMIC DNA]</scope>
    <source>
        <strain evidence="1 2">DSM 16505</strain>
    </source>
</reference>
<sequence length="56" mass="6330">MKKSILNLGKTLNKIEQLQINGGFPCDSETDCYNQPSGEPFKNQEWRCNVGICILI</sequence>
<protein>
    <submittedName>
        <fullName evidence="1">Uncharacterized protein</fullName>
    </submittedName>
</protein>
<evidence type="ECO:0000313" key="2">
    <source>
        <dbReference type="Proteomes" id="UP000285780"/>
    </source>
</evidence>
<dbReference type="Proteomes" id="UP000285780">
    <property type="component" value="Unassembled WGS sequence"/>
</dbReference>
<dbReference type="RefSeq" id="WP_170141652.1">
    <property type="nucleotide sequence ID" value="NZ_RAQM01000012.1"/>
</dbReference>
<gene>
    <name evidence="1" type="ORF">C8N26_2556</name>
</gene>
<accession>A0A420DYM6</accession>
<proteinExistence type="predicted"/>
<dbReference type="AlphaFoldDB" id="A0A420DYM6"/>
<dbReference type="EMBL" id="RAQM01000012">
    <property type="protein sequence ID" value="RKF02909.1"/>
    <property type="molecule type" value="Genomic_DNA"/>
</dbReference>
<keyword evidence="2" id="KW-1185">Reference proteome</keyword>
<name>A0A420DYM6_9FLAO</name>